<dbReference type="GO" id="GO:0005789">
    <property type="term" value="C:endoplasmic reticulum membrane"/>
    <property type="evidence" value="ECO:0007669"/>
    <property type="project" value="UniProtKB-SubCell"/>
</dbReference>
<evidence type="ECO:0000256" key="8">
    <source>
        <dbReference type="ARBA" id="ARBA00022824"/>
    </source>
</evidence>
<evidence type="ECO:0000256" key="14">
    <source>
        <dbReference type="SAM" id="MobiDB-lite"/>
    </source>
</evidence>
<dbReference type="Proteomes" id="UP001176059">
    <property type="component" value="Unassembled WGS sequence"/>
</dbReference>
<keyword evidence="12 15" id="KW-0472">Membrane</keyword>
<keyword evidence="9" id="KW-0106">Calcium</keyword>
<sequence length="284" mass="31349">MSRLKLASIKALTFYKDELTESRRTSPIPQLVCAGKPCKTYQPEVCEADLPEALRFGKVMVSCEGWSGPGDPYVLKGDIYEFLYLTVLTSCSTDSCSVEYRLVEIPKDLRGHSESYHTSGTKPMDIVFTVAWVAVLLFIFYSFLKSCLQTRETSSAGSSRGNRPEGAPRPGGGDGRFPGYYDNDTGRDPPPPYSKTQNTEPWRPGFWTGALAGGLADRYLFRNNETGDRQRRQWDWEQSRRPTTFFGGGPGRTGSTSNSADRAEGPSNLGSVRRSTGFGGSSVR</sequence>
<dbReference type="InterPro" id="IPR009567">
    <property type="entry name" value="SARAF"/>
</dbReference>
<keyword evidence="17" id="KW-1185">Reference proteome</keyword>
<dbReference type="PANTHER" id="PTHR15929:SF0">
    <property type="entry name" value="STORE-OPERATED CALCIUM ENTRY-ASSOCIATED REGULATORY FACTOR"/>
    <property type="match status" value="1"/>
</dbReference>
<dbReference type="AlphaFoldDB" id="A0AA38JDR3"/>
<dbReference type="GO" id="GO:2001256">
    <property type="term" value="P:regulation of store-operated calcium entry"/>
    <property type="evidence" value="ECO:0007669"/>
    <property type="project" value="InterPro"/>
</dbReference>
<keyword evidence="8" id="KW-0256">Endoplasmic reticulum</keyword>
<feature type="region of interest" description="Disordered" evidence="14">
    <location>
        <begin position="227"/>
        <end position="284"/>
    </location>
</feature>
<evidence type="ECO:0000256" key="11">
    <source>
        <dbReference type="ARBA" id="ARBA00023065"/>
    </source>
</evidence>
<evidence type="ECO:0000256" key="7">
    <source>
        <dbReference type="ARBA" id="ARBA00022729"/>
    </source>
</evidence>
<evidence type="ECO:0000256" key="9">
    <source>
        <dbReference type="ARBA" id="ARBA00022837"/>
    </source>
</evidence>
<proteinExistence type="inferred from homology"/>
<protein>
    <recommendedName>
        <fullName evidence="3">Store-operated calcium entry-associated regulatory factor</fullName>
    </recommendedName>
    <alternativeName>
        <fullName evidence="13">Transmembrane protein 66</fullName>
    </alternativeName>
</protein>
<evidence type="ECO:0000313" key="17">
    <source>
        <dbReference type="Proteomes" id="UP001176059"/>
    </source>
</evidence>
<evidence type="ECO:0000256" key="15">
    <source>
        <dbReference type="SAM" id="Phobius"/>
    </source>
</evidence>
<keyword evidence="4" id="KW-0813">Transport</keyword>
<feature type="compositionally biased region" description="Basic and acidic residues" evidence="14">
    <location>
        <begin position="227"/>
        <end position="240"/>
    </location>
</feature>
<evidence type="ECO:0000256" key="4">
    <source>
        <dbReference type="ARBA" id="ARBA00022448"/>
    </source>
</evidence>
<evidence type="ECO:0000256" key="3">
    <source>
        <dbReference type="ARBA" id="ARBA00016584"/>
    </source>
</evidence>
<feature type="region of interest" description="Disordered" evidence="14">
    <location>
        <begin position="153"/>
        <end position="206"/>
    </location>
</feature>
<accession>A0AA38JDR3</accession>
<reference evidence="16" key="1">
    <citation type="submission" date="2022-08" db="EMBL/GenBank/DDBJ databases">
        <authorList>
            <consortium name="DOE Joint Genome Institute"/>
            <person name="Min B."/>
            <person name="Sierra-Patev S."/>
            <person name="Naranjo-Ortiz M."/>
            <person name="Looney B."/>
            <person name="Konkel Z."/>
            <person name="Slot J.C."/>
            <person name="Sakamoto Y."/>
            <person name="Steenwyk J.L."/>
            <person name="Rokas A."/>
            <person name="Carro J."/>
            <person name="Camarero S."/>
            <person name="Ferreira P."/>
            <person name="Molpeceres G."/>
            <person name="Ruiz-duenas F.J."/>
            <person name="Serrano A."/>
            <person name="Henrissat B."/>
            <person name="Drula E."/>
            <person name="Hughes K.W."/>
            <person name="Mata J.L."/>
            <person name="Ishikawa N.K."/>
            <person name="Vargas-Isla R."/>
            <person name="Ushijima S."/>
            <person name="Smith C.A."/>
            <person name="Ahrendt S."/>
            <person name="Andreopoulos W."/>
            <person name="He G."/>
            <person name="LaButti K."/>
            <person name="Lipzen A."/>
            <person name="Ng V."/>
            <person name="Riley R."/>
            <person name="Sandor L."/>
            <person name="Barry K."/>
            <person name="Martinez A.T."/>
            <person name="Xiao Y."/>
            <person name="Gibbons J.G."/>
            <person name="Terashima K."/>
            <person name="Hibbett D.S."/>
            <person name="Grigoriev I.V."/>
        </authorList>
    </citation>
    <scope>NUCLEOTIDE SEQUENCE</scope>
    <source>
        <strain evidence="16">ET3784</strain>
    </source>
</reference>
<keyword evidence="6 15" id="KW-0812">Transmembrane</keyword>
<evidence type="ECO:0000256" key="1">
    <source>
        <dbReference type="ARBA" id="ARBA00004115"/>
    </source>
</evidence>
<evidence type="ECO:0000256" key="2">
    <source>
        <dbReference type="ARBA" id="ARBA00006833"/>
    </source>
</evidence>
<comment type="similarity">
    <text evidence="2">Belongs to the SARAF family.</text>
</comment>
<keyword evidence="7" id="KW-0732">Signal</keyword>
<evidence type="ECO:0000256" key="10">
    <source>
        <dbReference type="ARBA" id="ARBA00022989"/>
    </source>
</evidence>
<evidence type="ECO:0000256" key="5">
    <source>
        <dbReference type="ARBA" id="ARBA00022568"/>
    </source>
</evidence>
<evidence type="ECO:0000256" key="13">
    <source>
        <dbReference type="ARBA" id="ARBA00031116"/>
    </source>
</evidence>
<organism evidence="16 17">
    <name type="scientific">Lentinula guzmanii</name>
    <dbReference type="NCBI Taxonomy" id="2804957"/>
    <lineage>
        <taxon>Eukaryota</taxon>
        <taxon>Fungi</taxon>
        <taxon>Dikarya</taxon>
        <taxon>Basidiomycota</taxon>
        <taxon>Agaricomycotina</taxon>
        <taxon>Agaricomycetes</taxon>
        <taxon>Agaricomycetidae</taxon>
        <taxon>Agaricales</taxon>
        <taxon>Marasmiineae</taxon>
        <taxon>Omphalotaceae</taxon>
        <taxon>Lentinula</taxon>
    </lineage>
</organism>
<evidence type="ECO:0000256" key="12">
    <source>
        <dbReference type="ARBA" id="ARBA00023136"/>
    </source>
</evidence>
<comment type="caution">
    <text evidence="16">The sequence shown here is derived from an EMBL/GenBank/DDBJ whole genome shotgun (WGS) entry which is preliminary data.</text>
</comment>
<dbReference type="PANTHER" id="PTHR15929">
    <property type="entry name" value="STORE-OPERATED CALCIUM ENTRY-ASSOCIATED REGULATORY FACTOR"/>
    <property type="match status" value="1"/>
</dbReference>
<feature type="transmembrane region" description="Helical" evidence="15">
    <location>
        <begin position="126"/>
        <end position="144"/>
    </location>
</feature>
<name>A0AA38JDR3_9AGAR</name>
<dbReference type="EMBL" id="JANVFO010000014">
    <property type="protein sequence ID" value="KAJ3734351.1"/>
    <property type="molecule type" value="Genomic_DNA"/>
</dbReference>
<dbReference type="GO" id="GO:0006816">
    <property type="term" value="P:calcium ion transport"/>
    <property type="evidence" value="ECO:0007669"/>
    <property type="project" value="UniProtKB-KW"/>
</dbReference>
<evidence type="ECO:0000256" key="6">
    <source>
        <dbReference type="ARBA" id="ARBA00022692"/>
    </source>
</evidence>
<evidence type="ECO:0000313" key="16">
    <source>
        <dbReference type="EMBL" id="KAJ3734351.1"/>
    </source>
</evidence>
<keyword evidence="5" id="KW-0109">Calcium transport</keyword>
<gene>
    <name evidence="16" type="ORF">DFJ43DRAFT_1064907</name>
</gene>
<comment type="subcellular location">
    <subcellularLocation>
        <location evidence="1">Endoplasmic reticulum membrane</location>
        <topology evidence="1">Single-pass type I membrane protein</topology>
    </subcellularLocation>
</comment>
<keyword evidence="10 15" id="KW-1133">Transmembrane helix</keyword>
<reference evidence="16" key="2">
    <citation type="journal article" date="2023" name="Proc. Natl. Acad. Sci. U.S.A.">
        <title>A global phylogenomic analysis of the shiitake genus Lentinula.</title>
        <authorList>
            <person name="Sierra-Patev S."/>
            <person name="Min B."/>
            <person name="Naranjo-Ortiz M."/>
            <person name="Looney B."/>
            <person name="Konkel Z."/>
            <person name="Slot J.C."/>
            <person name="Sakamoto Y."/>
            <person name="Steenwyk J.L."/>
            <person name="Rokas A."/>
            <person name="Carro J."/>
            <person name="Camarero S."/>
            <person name="Ferreira P."/>
            <person name="Molpeceres G."/>
            <person name="Ruiz-Duenas F.J."/>
            <person name="Serrano A."/>
            <person name="Henrissat B."/>
            <person name="Drula E."/>
            <person name="Hughes K.W."/>
            <person name="Mata J.L."/>
            <person name="Ishikawa N.K."/>
            <person name="Vargas-Isla R."/>
            <person name="Ushijima S."/>
            <person name="Smith C.A."/>
            <person name="Donoghue J."/>
            <person name="Ahrendt S."/>
            <person name="Andreopoulos W."/>
            <person name="He G."/>
            <person name="LaButti K."/>
            <person name="Lipzen A."/>
            <person name="Ng V."/>
            <person name="Riley R."/>
            <person name="Sandor L."/>
            <person name="Barry K."/>
            <person name="Martinez A.T."/>
            <person name="Xiao Y."/>
            <person name="Gibbons J.G."/>
            <person name="Terashima K."/>
            <person name="Grigoriev I.V."/>
            <person name="Hibbett D."/>
        </authorList>
    </citation>
    <scope>NUCLEOTIDE SEQUENCE</scope>
    <source>
        <strain evidence="16">ET3784</strain>
    </source>
</reference>
<keyword evidence="11" id="KW-0406">Ion transport</keyword>
<dbReference type="Pfam" id="PF06682">
    <property type="entry name" value="SARAF"/>
    <property type="match status" value="1"/>
</dbReference>